<evidence type="ECO:0000313" key="3">
    <source>
        <dbReference type="Proteomes" id="UP001569428"/>
    </source>
</evidence>
<proteinExistence type="predicted"/>
<keyword evidence="3" id="KW-1185">Reference proteome</keyword>
<dbReference type="InterPro" id="IPR005532">
    <property type="entry name" value="SUMF_dom"/>
</dbReference>
<dbReference type="InterPro" id="IPR051043">
    <property type="entry name" value="Sulfatase_Mod_Factor_Kinase"/>
</dbReference>
<sequence>MHVKHLVTGSLLGFSLLMYLPLIGQSNDANKKSIRLTQSEMVYIPGGRYQSLFKDSSEPPIVRPFLLDRYAVTNHQYYQFIQKNPKWRKENIKSVFSDENYLRHMDPKEMESLAETPVTNVSWFSARAYCKSVGKRLPSLEEWEYVAIASDTKINGRNDPKYSQQILEWYSKPVNGGLPNVKDTPANYWGVHGMHGVVWELVNNFNTTLVTGESRGDTQLELSMFCGAGAASSVDPSDYAAFMRYALRSSYQATYTMRSLGFRCARDKD</sequence>
<feature type="domain" description="Sulfatase-modifying factor enzyme-like" evidence="1">
    <location>
        <begin position="39"/>
        <end position="266"/>
    </location>
</feature>
<dbReference type="PANTHER" id="PTHR23150">
    <property type="entry name" value="SULFATASE MODIFYING FACTOR 1, 2"/>
    <property type="match status" value="1"/>
</dbReference>
<dbReference type="Proteomes" id="UP001569428">
    <property type="component" value="Unassembled WGS sequence"/>
</dbReference>
<dbReference type="RefSeq" id="WP_371841506.1">
    <property type="nucleotide sequence ID" value="NZ_JBGMEK010000124.1"/>
</dbReference>
<dbReference type="SUPFAM" id="SSF56436">
    <property type="entry name" value="C-type lectin-like"/>
    <property type="match status" value="1"/>
</dbReference>
<organism evidence="2 3">
    <name type="scientific">Microbulbifer epialgicus</name>
    <dbReference type="NCBI Taxonomy" id="393907"/>
    <lineage>
        <taxon>Bacteria</taxon>
        <taxon>Pseudomonadati</taxon>
        <taxon>Pseudomonadota</taxon>
        <taxon>Gammaproteobacteria</taxon>
        <taxon>Cellvibrionales</taxon>
        <taxon>Microbulbiferaceae</taxon>
        <taxon>Microbulbifer</taxon>
    </lineage>
</organism>
<dbReference type="Gene3D" id="3.90.1580.10">
    <property type="entry name" value="paralog of FGE (formylglycine-generating enzyme)"/>
    <property type="match status" value="1"/>
</dbReference>
<dbReference type="PANTHER" id="PTHR23150:SF19">
    <property type="entry name" value="FORMYLGLYCINE-GENERATING ENZYME"/>
    <property type="match status" value="1"/>
</dbReference>
<dbReference type="InterPro" id="IPR042095">
    <property type="entry name" value="SUMF_sf"/>
</dbReference>
<comment type="caution">
    <text evidence="2">The sequence shown here is derived from an EMBL/GenBank/DDBJ whole genome shotgun (WGS) entry which is preliminary data.</text>
</comment>
<reference evidence="2 3" key="1">
    <citation type="submission" date="2024-08" db="EMBL/GenBank/DDBJ databases">
        <authorList>
            <person name="Ishaq N."/>
        </authorList>
    </citation>
    <scope>NUCLEOTIDE SEQUENCE [LARGE SCALE GENOMIC DNA]</scope>
    <source>
        <strain evidence="2 3">DSM 18651</strain>
    </source>
</reference>
<gene>
    <name evidence="2" type="ORF">ACCI49_22665</name>
</gene>
<dbReference type="EMBL" id="JBGMEK010000124">
    <property type="protein sequence ID" value="MFA0813695.1"/>
    <property type="molecule type" value="Genomic_DNA"/>
</dbReference>
<evidence type="ECO:0000259" key="1">
    <source>
        <dbReference type="Pfam" id="PF03781"/>
    </source>
</evidence>
<protein>
    <submittedName>
        <fullName evidence="2">Formylglycine-generating enzyme family protein</fullName>
    </submittedName>
</protein>
<dbReference type="Pfam" id="PF03781">
    <property type="entry name" value="FGE-sulfatase"/>
    <property type="match status" value="1"/>
</dbReference>
<evidence type="ECO:0000313" key="2">
    <source>
        <dbReference type="EMBL" id="MFA0813695.1"/>
    </source>
</evidence>
<dbReference type="InterPro" id="IPR016187">
    <property type="entry name" value="CTDL_fold"/>
</dbReference>
<name>A0ABV4P5P9_9GAMM</name>
<accession>A0ABV4P5P9</accession>